<evidence type="ECO:0000313" key="1">
    <source>
        <dbReference type="EMBL" id="VDO36346.1"/>
    </source>
</evidence>
<sequence length="49" mass="5871">MSKFSKIRIISNELTYNNHFKKFCINCLFSFPNSKLFKNPKKAFLLLKQ</sequence>
<organism evidence="3">
    <name type="scientific">Brugia timori</name>
    <dbReference type="NCBI Taxonomy" id="42155"/>
    <lineage>
        <taxon>Eukaryota</taxon>
        <taxon>Metazoa</taxon>
        <taxon>Ecdysozoa</taxon>
        <taxon>Nematoda</taxon>
        <taxon>Chromadorea</taxon>
        <taxon>Rhabditida</taxon>
        <taxon>Spirurina</taxon>
        <taxon>Spiruromorpha</taxon>
        <taxon>Filarioidea</taxon>
        <taxon>Onchocercidae</taxon>
        <taxon>Brugia</taxon>
    </lineage>
</organism>
<dbReference type="WBParaSite" id="BTMF_0001265201-mRNA-1">
    <property type="protein sequence ID" value="BTMF_0001265201-mRNA-1"/>
    <property type="gene ID" value="BTMF_0001265201"/>
</dbReference>
<evidence type="ECO:0000313" key="3">
    <source>
        <dbReference type="WBParaSite" id="BTMF_0001265201-mRNA-1"/>
    </source>
</evidence>
<dbReference type="Proteomes" id="UP000280834">
    <property type="component" value="Unassembled WGS sequence"/>
</dbReference>
<protein>
    <submittedName>
        <fullName evidence="1 3">Uncharacterized protein</fullName>
    </submittedName>
</protein>
<dbReference type="EMBL" id="UZAG01017740">
    <property type="protein sequence ID" value="VDO36346.1"/>
    <property type="molecule type" value="Genomic_DNA"/>
</dbReference>
<keyword evidence="2" id="KW-1185">Reference proteome</keyword>
<reference evidence="3" key="1">
    <citation type="submission" date="2017-02" db="UniProtKB">
        <authorList>
            <consortium name="WormBaseParasite"/>
        </authorList>
    </citation>
    <scope>IDENTIFICATION</scope>
</reference>
<dbReference type="AlphaFoldDB" id="A0A0R3QY30"/>
<proteinExistence type="predicted"/>
<reference evidence="1 2" key="2">
    <citation type="submission" date="2018-11" db="EMBL/GenBank/DDBJ databases">
        <authorList>
            <consortium name="Pathogen Informatics"/>
        </authorList>
    </citation>
    <scope>NUCLEOTIDE SEQUENCE [LARGE SCALE GENOMIC DNA]</scope>
</reference>
<name>A0A0R3QY30_9BILA</name>
<accession>A0A0R3QY30</accession>
<evidence type="ECO:0000313" key="2">
    <source>
        <dbReference type="Proteomes" id="UP000280834"/>
    </source>
</evidence>
<gene>
    <name evidence="1" type="ORF">BTMF_LOCUS10666</name>
</gene>